<proteinExistence type="predicted"/>
<evidence type="ECO:0000313" key="6">
    <source>
        <dbReference type="Proteomes" id="UP000739538"/>
    </source>
</evidence>
<dbReference type="Pfam" id="PF13424">
    <property type="entry name" value="TPR_12"/>
    <property type="match status" value="1"/>
</dbReference>
<reference evidence="5" key="1">
    <citation type="submission" date="2020-04" db="EMBL/GenBank/DDBJ databases">
        <authorList>
            <person name="Zhang T."/>
        </authorList>
    </citation>
    <scope>NUCLEOTIDE SEQUENCE</scope>
    <source>
        <strain evidence="5">HKST-UBA02</strain>
    </source>
</reference>
<gene>
    <name evidence="5" type="ORF">KDA27_18295</name>
</gene>
<dbReference type="PANTHER" id="PTHR10098:SF108">
    <property type="entry name" value="TETRATRICOPEPTIDE REPEAT PROTEIN 28"/>
    <property type="match status" value="1"/>
</dbReference>
<dbReference type="AlphaFoldDB" id="A0A956NH47"/>
<dbReference type="EMBL" id="JAGQHS010000118">
    <property type="protein sequence ID" value="MCA9757758.1"/>
    <property type="molecule type" value="Genomic_DNA"/>
</dbReference>
<evidence type="ECO:0000256" key="3">
    <source>
        <dbReference type="SAM" id="Phobius"/>
    </source>
</evidence>
<organism evidence="5 6">
    <name type="scientific">Eiseniibacteriota bacterium</name>
    <dbReference type="NCBI Taxonomy" id="2212470"/>
    <lineage>
        <taxon>Bacteria</taxon>
        <taxon>Candidatus Eiseniibacteriota</taxon>
    </lineage>
</organism>
<feature type="region of interest" description="Disordered" evidence="2">
    <location>
        <begin position="1"/>
        <end position="36"/>
    </location>
</feature>
<feature type="domain" description="CHAT" evidence="4">
    <location>
        <begin position="626"/>
        <end position="900"/>
    </location>
</feature>
<accession>A0A956NH47</accession>
<dbReference type="SMART" id="SM00028">
    <property type="entry name" value="TPR"/>
    <property type="match status" value="5"/>
</dbReference>
<comment type="caution">
    <text evidence="5">The sequence shown here is derived from an EMBL/GenBank/DDBJ whole genome shotgun (WGS) entry which is preliminary data.</text>
</comment>
<reference evidence="5" key="2">
    <citation type="journal article" date="2021" name="Microbiome">
        <title>Successional dynamics and alternative stable states in a saline activated sludge microbial community over 9 years.</title>
        <authorList>
            <person name="Wang Y."/>
            <person name="Ye J."/>
            <person name="Ju F."/>
            <person name="Liu L."/>
            <person name="Boyd J.A."/>
            <person name="Deng Y."/>
            <person name="Parks D.H."/>
            <person name="Jiang X."/>
            <person name="Yin X."/>
            <person name="Woodcroft B.J."/>
            <person name="Tyson G.W."/>
            <person name="Hugenholtz P."/>
            <person name="Polz M.F."/>
            <person name="Zhang T."/>
        </authorList>
    </citation>
    <scope>NUCLEOTIDE SEQUENCE</scope>
    <source>
        <strain evidence="5">HKST-UBA02</strain>
    </source>
</reference>
<dbReference type="Pfam" id="PF12770">
    <property type="entry name" value="CHAT"/>
    <property type="match status" value="1"/>
</dbReference>
<dbReference type="PANTHER" id="PTHR10098">
    <property type="entry name" value="RAPSYN-RELATED"/>
    <property type="match status" value="1"/>
</dbReference>
<name>A0A956NH47_UNCEI</name>
<dbReference type="Gene3D" id="1.25.40.10">
    <property type="entry name" value="Tetratricopeptide repeat domain"/>
    <property type="match status" value="2"/>
</dbReference>
<feature type="transmembrane region" description="Helical" evidence="3">
    <location>
        <begin position="928"/>
        <end position="946"/>
    </location>
</feature>
<sequence length="952" mass="103631">MLVIGVGPGHPGSVHTSSASDLTRAGPGPSRGPTEGQRNLLARIDSLGSLDEHVLALDLVRRELPPTRARADSLFLLPLLLREGHIETFFGNAVQAEASLREAREIAIALADSATLTSSTRWIAVALGAQGRIEEAKEECEALLQLARQQHDLRHEAWAHVGLAWNSEVRGDWHEAERAYESAVRAFAEAGDEFGESWARNGLGTIQSVLGEFDRSRETLEAAAEQAEEIGYTLVEAFARTNLGQLEWSFGDPSEAETQFRQLAALHRRTGSAREAVVPELEIARCEWTLGKMRHASARIESLLTACREKSWLDYEGKALRHLADLRGLQSRPDDAIDLYQEALALGPSIAADDRIGCILGWSDALAARGDPGAGLAILDRHEDELREVTHGAFALELAERRGRRLLELGRYADAVRVLRPAAREADSLGLSRLRVPLDAELAQAHRELGQIDSALVWLRSARDAWQEERSVPKDPEWREERGATGRLVSTDLADILLDHPASHSYTARVKDAHAAVRGFKARTLLERRLGPAQAVQKEASTETLELGTGELLLDYYLGPRVSLLFVASPESVRAFRLPAETELEGKARVLGEILATPPSPGMRGQSDSAVRIALGAFEDLFPDAARAEIARAQRVLYSADGALHLVPFPLLWNSTRAGTELLGADAESTHEWCSIPSPELLAELRAQHSESPLTEPPPTPRASGDENLSILALSASRDGSLPGASREVDWLARHFRNVERRLNEDESEDAGRLASWQTYDLIHIASHAHTYDEAPWRSEIDCGPKSGVPVIRADEIARAQLDARLAVLSSCRSVGARSLTGEGVQGLSSAFLAARVPVVVATLWPVDDASAEVLMRHFYSALERGETVAAALDQARVAVSSKGGTESPFFWAGYVAIGDGAIRVPLQARPHPARWARVSGAVATDHLPLLVGLACWVLLVVTILHRRAKSA</sequence>
<keyword evidence="3" id="KW-0472">Membrane</keyword>
<dbReference type="Pfam" id="PF07721">
    <property type="entry name" value="TPR_4"/>
    <property type="match status" value="2"/>
</dbReference>
<dbReference type="InterPro" id="IPR011717">
    <property type="entry name" value="TPR-4"/>
</dbReference>
<keyword evidence="3" id="KW-0812">Transmembrane</keyword>
<dbReference type="GO" id="GO:0042802">
    <property type="term" value="F:identical protein binding"/>
    <property type="evidence" value="ECO:0007669"/>
    <property type="project" value="InterPro"/>
</dbReference>
<dbReference type="Proteomes" id="UP000739538">
    <property type="component" value="Unassembled WGS sequence"/>
</dbReference>
<evidence type="ECO:0000256" key="2">
    <source>
        <dbReference type="SAM" id="MobiDB-lite"/>
    </source>
</evidence>
<feature type="coiled-coil region" evidence="1">
    <location>
        <begin position="126"/>
        <end position="153"/>
    </location>
</feature>
<dbReference type="SUPFAM" id="SSF48452">
    <property type="entry name" value="TPR-like"/>
    <property type="match status" value="3"/>
</dbReference>
<evidence type="ECO:0000259" key="4">
    <source>
        <dbReference type="Pfam" id="PF12770"/>
    </source>
</evidence>
<evidence type="ECO:0000256" key="1">
    <source>
        <dbReference type="SAM" id="Coils"/>
    </source>
</evidence>
<dbReference type="InterPro" id="IPR011990">
    <property type="entry name" value="TPR-like_helical_dom_sf"/>
</dbReference>
<protein>
    <submittedName>
        <fullName evidence="5">CHAT domain-containing protein</fullName>
    </submittedName>
</protein>
<keyword evidence="1" id="KW-0175">Coiled coil</keyword>
<feature type="compositionally biased region" description="Gly residues" evidence="2">
    <location>
        <begin position="1"/>
        <end position="10"/>
    </location>
</feature>
<dbReference type="InterPro" id="IPR024983">
    <property type="entry name" value="CHAT_dom"/>
</dbReference>
<dbReference type="InterPro" id="IPR019734">
    <property type="entry name" value="TPR_rpt"/>
</dbReference>
<keyword evidence="3" id="KW-1133">Transmembrane helix</keyword>
<evidence type="ECO:0000313" key="5">
    <source>
        <dbReference type="EMBL" id="MCA9757758.1"/>
    </source>
</evidence>